<dbReference type="InterPro" id="IPR029058">
    <property type="entry name" value="AB_hydrolase_fold"/>
</dbReference>
<dbReference type="RefSeq" id="WP_218845720.1">
    <property type="nucleotide sequence ID" value="NZ_BAAAMP010000002.1"/>
</dbReference>
<dbReference type="InterPro" id="IPR013094">
    <property type="entry name" value="AB_hydrolase_3"/>
</dbReference>
<sequence>MSAGTSAGLSAAAMAERAVVRGFARLPESVVARLGRHAPVNRDGEQLSPEIAVALRVLNRIPGGDFTEHPVEQARRMLTDEALVFADVFPEFAVEEDLLIPSAAGPIPATRYRATTESKGLVVYFHGGGWVLGSRVSTDSAVRFLATEAGVDVLSVDYRLAPEHPFPAAVEDAEAAWDFAVEHAPGWGLDPHRIVVAGDSAGGNLSAVLSNRLRGREVVPALQVLLFPVTDLSTKHPSYQEFSDGFFLTEKHMDWYRERYLADPADALDPQASPLLEPDLSGAPPAYVAVAGFDPLRDEGIAYAERLEQAGVPTTLAREGSLIHAFVNITGVSRPAREATTRIARAIAAAVA</sequence>
<name>A0ABX2SGC5_9ACTN</name>
<keyword evidence="2 4" id="KW-0378">Hydrolase</keyword>
<organism evidence="4 5">
    <name type="scientific">Aeromicrobium tamlense</name>
    <dbReference type="NCBI Taxonomy" id="375541"/>
    <lineage>
        <taxon>Bacteria</taxon>
        <taxon>Bacillati</taxon>
        <taxon>Actinomycetota</taxon>
        <taxon>Actinomycetes</taxon>
        <taxon>Propionibacteriales</taxon>
        <taxon>Nocardioidaceae</taxon>
        <taxon>Aeromicrobium</taxon>
    </lineage>
</organism>
<accession>A0ABX2SGC5</accession>
<dbReference type="EC" id="3.1.1.-" evidence="4"/>
<comment type="caution">
    <text evidence="4">The sequence shown here is derived from an EMBL/GenBank/DDBJ whole genome shotgun (WGS) entry which is preliminary data.</text>
</comment>
<evidence type="ECO:0000259" key="3">
    <source>
        <dbReference type="Pfam" id="PF07859"/>
    </source>
</evidence>
<dbReference type="InterPro" id="IPR050300">
    <property type="entry name" value="GDXG_lipolytic_enzyme"/>
</dbReference>
<reference evidence="4 5" key="1">
    <citation type="submission" date="2020-07" db="EMBL/GenBank/DDBJ databases">
        <title>Sequencing the genomes of 1000 actinobacteria strains.</title>
        <authorList>
            <person name="Klenk H.-P."/>
        </authorList>
    </citation>
    <scope>NUCLEOTIDE SEQUENCE [LARGE SCALE GENOMIC DNA]</scope>
    <source>
        <strain evidence="4 5">DSM 19087</strain>
    </source>
</reference>
<proteinExistence type="inferred from homology"/>
<dbReference type="PROSITE" id="PS01173">
    <property type="entry name" value="LIPASE_GDXG_HIS"/>
    <property type="match status" value="1"/>
</dbReference>
<evidence type="ECO:0000256" key="2">
    <source>
        <dbReference type="ARBA" id="ARBA00022801"/>
    </source>
</evidence>
<dbReference type="EMBL" id="JACBZN010000001">
    <property type="protein sequence ID" value="NYI37206.1"/>
    <property type="molecule type" value="Genomic_DNA"/>
</dbReference>
<evidence type="ECO:0000313" key="5">
    <source>
        <dbReference type="Proteomes" id="UP000587211"/>
    </source>
</evidence>
<evidence type="ECO:0000256" key="1">
    <source>
        <dbReference type="ARBA" id="ARBA00010515"/>
    </source>
</evidence>
<dbReference type="PANTHER" id="PTHR48081:SF8">
    <property type="entry name" value="ALPHA_BETA HYDROLASE FOLD-3 DOMAIN-CONTAINING PROTEIN-RELATED"/>
    <property type="match status" value="1"/>
</dbReference>
<dbReference type="InterPro" id="IPR002168">
    <property type="entry name" value="Lipase_GDXG_HIS_AS"/>
</dbReference>
<comment type="similarity">
    <text evidence="1">Belongs to the 'GDXG' lipolytic enzyme family.</text>
</comment>
<protein>
    <submittedName>
        <fullName evidence="4">Acetyl esterase</fullName>
        <ecNumber evidence="4">3.1.1.-</ecNumber>
    </submittedName>
</protein>
<evidence type="ECO:0000313" key="4">
    <source>
        <dbReference type="EMBL" id="NYI37206.1"/>
    </source>
</evidence>
<dbReference type="Pfam" id="PF07859">
    <property type="entry name" value="Abhydrolase_3"/>
    <property type="match status" value="1"/>
</dbReference>
<dbReference type="GO" id="GO:0016787">
    <property type="term" value="F:hydrolase activity"/>
    <property type="evidence" value="ECO:0007669"/>
    <property type="project" value="UniProtKB-KW"/>
</dbReference>
<dbReference type="PANTHER" id="PTHR48081">
    <property type="entry name" value="AB HYDROLASE SUPERFAMILY PROTEIN C4A8.06C"/>
    <property type="match status" value="1"/>
</dbReference>
<dbReference type="SUPFAM" id="SSF53474">
    <property type="entry name" value="alpha/beta-Hydrolases"/>
    <property type="match status" value="1"/>
</dbReference>
<dbReference type="Proteomes" id="UP000587211">
    <property type="component" value="Unassembled WGS sequence"/>
</dbReference>
<gene>
    <name evidence="4" type="ORF">BJ975_000581</name>
</gene>
<keyword evidence="5" id="KW-1185">Reference proteome</keyword>
<feature type="domain" description="Alpha/beta hydrolase fold-3" evidence="3">
    <location>
        <begin position="122"/>
        <end position="327"/>
    </location>
</feature>
<dbReference type="Gene3D" id="3.40.50.1820">
    <property type="entry name" value="alpha/beta hydrolase"/>
    <property type="match status" value="1"/>
</dbReference>